<protein>
    <recommendedName>
        <fullName evidence="4">Cytochrome b-c1 complex subunit 10</fullName>
    </recommendedName>
</protein>
<keyword evidence="1" id="KW-0812">Transmembrane</keyword>
<name>A0A7R9KJH9_9ACAR</name>
<dbReference type="SUPFAM" id="SSF81518">
    <property type="entry name" value="Subunit XI (6.4 kDa protein) of cytochrome bc1 complex (Ubiquinol-cytochrome c reductase)"/>
    <property type="match status" value="1"/>
</dbReference>
<sequence>MSHGMKGVWPQLTPRRAINWSLNWGRSGVGYGAAAAVAVAFAFDWKYVLQYVPIINTQWSDDKPAKK</sequence>
<keyword evidence="3" id="KW-1185">Reference proteome</keyword>
<dbReference type="Gene3D" id="1.20.5.220">
    <property type="match status" value="1"/>
</dbReference>
<dbReference type="EMBL" id="OC855923">
    <property type="protein sequence ID" value="CAD7622893.1"/>
    <property type="molecule type" value="Genomic_DNA"/>
</dbReference>
<evidence type="ECO:0000313" key="2">
    <source>
        <dbReference type="EMBL" id="CAD7622893.1"/>
    </source>
</evidence>
<reference evidence="2" key="1">
    <citation type="submission" date="2020-11" db="EMBL/GenBank/DDBJ databases">
        <authorList>
            <person name="Tran Van P."/>
        </authorList>
    </citation>
    <scope>NUCLEOTIDE SEQUENCE</scope>
</reference>
<dbReference type="Pfam" id="PF08997">
    <property type="entry name" value="UCR_6-4kD"/>
    <property type="match status" value="1"/>
</dbReference>
<proteinExistence type="predicted"/>
<dbReference type="EMBL" id="CAJPIZ010001348">
    <property type="protein sequence ID" value="CAG2103323.1"/>
    <property type="molecule type" value="Genomic_DNA"/>
</dbReference>
<dbReference type="PANTHER" id="PTHR15420:SF2">
    <property type="entry name" value="CYTOCHROME B-C1 COMPLEX SUBUNIT 10"/>
    <property type="match status" value="1"/>
</dbReference>
<dbReference type="InterPro" id="IPR029027">
    <property type="entry name" value="Single_a-helix_sf"/>
</dbReference>
<keyword evidence="1" id="KW-0472">Membrane</keyword>
<evidence type="ECO:0000256" key="1">
    <source>
        <dbReference type="SAM" id="Phobius"/>
    </source>
</evidence>
<keyword evidence="1" id="KW-1133">Transmembrane helix</keyword>
<evidence type="ECO:0000313" key="3">
    <source>
        <dbReference type="Proteomes" id="UP000759131"/>
    </source>
</evidence>
<evidence type="ECO:0008006" key="4">
    <source>
        <dbReference type="Google" id="ProtNLM"/>
    </source>
</evidence>
<dbReference type="PANTHER" id="PTHR15420">
    <property type="entry name" value="UBIQUINOL-CYTOCHROME C REDUCTASE COMPLEX 6.4 KD PROTEIN"/>
    <property type="match status" value="1"/>
</dbReference>
<dbReference type="AlphaFoldDB" id="A0A7R9KJH9"/>
<dbReference type="GO" id="GO:0006122">
    <property type="term" value="P:mitochondrial electron transport, ubiquinol to cytochrome c"/>
    <property type="evidence" value="ECO:0007669"/>
    <property type="project" value="InterPro"/>
</dbReference>
<dbReference type="GO" id="GO:0005743">
    <property type="term" value="C:mitochondrial inner membrane"/>
    <property type="evidence" value="ECO:0007669"/>
    <property type="project" value="TreeGrafter"/>
</dbReference>
<dbReference type="InterPro" id="IPR015089">
    <property type="entry name" value="UQCR"/>
</dbReference>
<gene>
    <name evidence="2" type="ORF">OSB1V03_LOCUS3356</name>
</gene>
<organism evidence="2">
    <name type="scientific">Medioppia subpectinata</name>
    <dbReference type="NCBI Taxonomy" id="1979941"/>
    <lineage>
        <taxon>Eukaryota</taxon>
        <taxon>Metazoa</taxon>
        <taxon>Ecdysozoa</taxon>
        <taxon>Arthropoda</taxon>
        <taxon>Chelicerata</taxon>
        <taxon>Arachnida</taxon>
        <taxon>Acari</taxon>
        <taxon>Acariformes</taxon>
        <taxon>Sarcoptiformes</taxon>
        <taxon>Oribatida</taxon>
        <taxon>Brachypylina</taxon>
        <taxon>Oppioidea</taxon>
        <taxon>Oppiidae</taxon>
        <taxon>Medioppia</taxon>
    </lineage>
</organism>
<accession>A0A7R9KJH9</accession>
<feature type="transmembrane region" description="Helical" evidence="1">
    <location>
        <begin position="29"/>
        <end position="49"/>
    </location>
</feature>
<dbReference type="Proteomes" id="UP000759131">
    <property type="component" value="Unassembled WGS sequence"/>
</dbReference>